<gene>
    <name evidence="9" type="ORF">MalAC0309_0060</name>
</gene>
<dbReference type="PANTHER" id="PTHR32322">
    <property type="entry name" value="INNER MEMBRANE TRANSPORTER"/>
    <property type="match status" value="1"/>
</dbReference>
<feature type="transmembrane region" description="Helical" evidence="7">
    <location>
        <begin position="196"/>
        <end position="216"/>
    </location>
</feature>
<evidence type="ECO:0000256" key="6">
    <source>
        <dbReference type="SAM" id="MobiDB-lite"/>
    </source>
</evidence>
<keyword evidence="3 7" id="KW-0812">Transmembrane</keyword>
<feature type="transmembrane region" description="Helical" evidence="7">
    <location>
        <begin position="79"/>
        <end position="99"/>
    </location>
</feature>
<dbReference type="GO" id="GO:0016020">
    <property type="term" value="C:membrane"/>
    <property type="evidence" value="ECO:0007669"/>
    <property type="project" value="UniProtKB-SubCell"/>
</dbReference>
<proteinExistence type="inferred from homology"/>
<dbReference type="EMBL" id="AP017315">
    <property type="protein sequence ID" value="BAU30939.1"/>
    <property type="molecule type" value="Genomic_DNA"/>
</dbReference>
<feature type="domain" description="EamA" evidence="8">
    <location>
        <begin position="53"/>
        <end position="184"/>
    </location>
</feature>
<dbReference type="Proteomes" id="UP000218965">
    <property type="component" value="Chromosome"/>
</dbReference>
<feature type="transmembrane region" description="Helical" evidence="7">
    <location>
        <begin position="51"/>
        <end position="73"/>
    </location>
</feature>
<organism evidence="9 10">
    <name type="scientific">Microcella alkaliphila</name>
    <dbReference type="NCBI Taxonomy" id="279828"/>
    <lineage>
        <taxon>Bacteria</taxon>
        <taxon>Bacillati</taxon>
        <taxon>Actinomycetota</taxon>
        <taxon>Actinomycetes</taxon>
        <taxon>Micrococcales</taxon>
        <taxon>Microbacteriaceae</taxon>
        <taxon>Microcella</taxon>
    </lineage>
</organism>
<comment type="subcellular location">
    <subcellularLocation>
        <location evidence="1">Membrane</location>
        <topology evidence="1">Multi-pass membrane protein</topology>
    </subcellularLocation>
</comment>
<dbReference type="PANTHER" id="PTHR32322:SF9">
    <property type="entry name" value="AMINO-ACID METABOLITE EFFLUX PUMP-RELATED"/>
    <property type="match status" value="1"/>
</dbReference>
<keyword evidence="4 7" id="KW-1133">Transmembrane helix</keyword>
<dbReference type="InterPro" id="IPR000620">
    <property type="entry name" value="EamA_dom"/>
</dbReference>
<evidence type="ECO:0000259" key="8">
    <source>
        <dbReference type="Pfam" id="PF00892"/>
    </source>
</evidence>
<evidence type="ECO:0000313" key="9">
    <source>
        <dbReference type="EMBL" id="BAU30939.1"/>
    </source>
</evidence>
<dbReference type="Pfam" id="PF00892">
    <property type="entry name" value="EamA"/>
    <property type="match status" value="2"/>
</dbReference>
<evidence type="ECO:0000256" key="4">
    <source>
        <dbReference type="ARBA" id="ARBA00022989"/>
    </source>
</evidence>
<comment type="similarity">
    <text evidence="2">Belongs to the EamA transporter family.</text>
</comment>
<dbReference type="InterPro" id="IPR050638">
    <property type="entry name" value="AA-Vitamin_Transporters"/>
</dbReference>
<feature type="domain" description="EamA" evidence="8">
    <location>
        <begin position="200"/>
        <end position="331"/>
    </location>
</feature>
<feature type="transmembrane region" description="Helical" evidence="7">
    <location>
        <begin position="228"/>
        <end position="250"/>
    </location>
</feature>
<protein>
    <submittedName>
        <fullName evidence="9">Permease of the drug/metabolite transporter (DMT) superfamily</fullName>
    </submittedName>
</protein>
<evidence type="ECO:0000313" key="10">
    <source>
        <dbReference type="Proteomes" id="UP000218965"/>
    </source>
</evidence>
<evidence type="ECO:0000256" key="5">
    <source>
        <dbReference type="ARBA" id="ARBA00023136"/>
    </source>
</evidence>
<feature type="transmembrane region" description="Helical" evidence="7">
    <location>
        <begin position="256"/>
        <end position="279"/>
    </location>
</feature>
<dbReference type="SUPFAM" id="SSF103481">
    <property type="entry name" value="Multidrug resistance efflux transporter EmrE"/>
    <property type="match status" value="2"/>
</dbReference>
<feature type="region of interest" description="Disordered" evidence="6">
    <location>
        <begin position="1"/>
        <end position="24"/>
    </location>
</feature>
<sequence length="343" mass="35742">MSDERAAGGGDGDEAERLPAPATAAGALGPAEPALPAQPTGGGRASGDLRIALQFTAAGVVWGASFLFIAVGLEGLSPAQIATGRTVFGALTLGIIVLVTREKLPREWRIWAHMTVVALTLCVFPYLLFGWAQQSVSSGLASVYNATTPLMTALMAGLVIRVERLTREQILGLVVGLAGVLVIIAPWAGVDLRGGVVPQLALLGATACYGFSLAYLRRFLQGTGLSGVMLALLNVGIAAVIMLALTPIIGTDPITLDIWIVGSIVLLGVFGTGLAYAWNQNVVRAWGATRAATVTYISPVVGVALGILVLGEVLVWNEPVGAALIFLGILLAQRRLRLPRRPR</sequence>
<evidence type="ECO:0000256" key="2">
    <source>
        <dbReference type="ARBA" id="ARBA00007362"/>
    </source>
</evidence>
<feature type="transmembrane region" description="Helical" evidence="7">
    <location>
        <begin position="316"/>
        <end position="333"/>
    </location>
</feature>
<feature type="transmembrane region" description="Helical" evidence="7">
    <location>
        <begin position="138"/>
        <end position="158"/>
    </location>
</feature>
<keyword evidence="5 7" id="KW-0472">Membrane</keyword>
<name>A0A0U5BJ92_9MICO</name>
<feature type="transmembrane region" description="Helical" evidence="7">
    <location>
        <begin position="170"/>
        <end position="190"/>
    </location>
</feature>
<feature type="transmembrane region" description="Helical" evidence="7">
    <location>
        <begin position="111"/>
        <end position="132"/>
    </location>
</feature>
<dbReference type="InterPro" id="IPR037185">
    <property type="entry name" value="EmrE-like"/>
</dbReference>
<evidence type="ECO:0000256" key="3">
    <source>
        <dbReference type="ARBA" id="ARBA00022692"/>
    </source>
</evidence>
<evidence type="ECO:0000256" key="1">
    <source>
        <dbReference type="ARBA" id="ARBA00004141"/>
    </source>
</evidence>
<feature type="transmembrane region" description="Helical" evidence="7">
    <location>
        <begin position="291"/>
        <end position="310"/>
    </location>
</feature>
<dbReference type="RefSeq" id="WP_331716214.1">
    <property type="nucleotide sequence ID" value="NZ_AP017315.1"/>
</dbReference>
<reference evidence="10" key="1">
    <citation type="submission" date="2015-12" db="EMBL/GenBank/DDBJ databases">
        <authorList>
            <person name="Shamseldin A."/>
            <person name="Moawad H."/>
            <person name="Abd El-Rahim W.M."/>
            <person name="Sadowsky M.J."/>
        </authorList>
    </citation>
    <scope>NUCLEOTIDE SEQUENCE [LARGE SCALE GENOMIC DNA]</scope>
    <source>
        <strain evidence="10">JAM AC0309</strain>
    </source>
</reference>
<dbReference type="AlphaFoldDB" id="A0A0U5BJ92"/>
<accession>A0A0U5BJ92</accession>
<reference evidence="9 10" key="2">
    <citation type="submission" date="2016-01" db="EMBL/GenBank/DDBJ databases">
        <title>Microcella alkaliphila JAM AC0309 whole genome shotgun sequence.</title>
        <authorList>
            <person name="Kurata A."/>
            <person name="Hirose Y."/>
            <person name="Kishimoto N."/>
            <person name="Kobayashi T."/>
        </authorList>
    </citation>
    <scope>NUCLEOTIDE SEQUENCE [LARGE SCALE GENOMIC DNA]</scope>
    <source>
        <strain evidence="9 10">JAM AC0309</strain>
    </source>
</reference>
<evidence type="ECO:0000256" key="7">
    <source>
        <dbReference type="SAM" id="Phobius"/>
    </source>
</evidence>
<dbReference type="KEGG" id="malk:MalAC0309_0060"/>